<dbReference type="RefSeq" id="WP_132539799.1">
    <property type="nucleotide sequence ID" value="NZ_SLWY01000005.1"/>
</dbReference>
<reference evidence="8 9" key="1">
    <citation type="submission" date="2019-03" db="EMBL/GenBank/DDBJ databases">
        <title>Genomic Encyclopedia of Type Strains, Phase IV (KMG-IV): sequencing the most valuable type-strain genomes for metagenomic binning, comparative biology and taxonomic classification.</title>
        <authorList>
            <person name="Goeker M."/>
        </authorList>
    </citation>
    <scope>NUCLEOTIDE SEQUENCE [LARGE SCALE GENOMIC DNA]</scope>
    <source>
        <strain evidence="8 9">DSM 25287</strain>
    </source>
</reference>
<keyword evidence="4 5" id="KW-0949">S-adenosyl-L-methionine</keyword>
<proteinExistence type="inferred from homology"/>
<comment type="caution">
    <text evidence="8">The sequence shown here is derived from an EMBL/GenBank/DDBJ whole genome shotgun (WGS) entry which is preliminary data.</text>
</comment>
<dbReference type="EC" id="2.1.1.200" evidence="5"/>
<sequence>MLIPHLRIVLVDTSHPGNIGAAARAMKNMGVTELVLVTPQQFPHPEADARASGADDVLAAARVVATLDAALADCVLAIATTARTRHLSAPVLEPRAVAEHAVATLAEGPVALVFGRERTGLTNAEIDRCNLLAHIPTNPGYSSLNLAAAVQVMCYEARLAWRAQQADAAAGGSARAEPLATAEELEALYAHYASALIRIGFLDPDKPRHLMRRLRCLYHRAALQRNEVALLRGILSAVEERKQPGSKCGPRPPRRGDGNS</sequence>
<organism evidence="8 9">
    <name type="scientific">Plasticicumulans lactativorans</name>
    <dbReference type="NCBI Taxonomy" id="1133106"/>
    <lineage>
        <taxon>Bacteria</taxon>
        <taxon>Pseudomonadati</taxon>
        <taxon>Pseudomonadota</taxon>
        <taxon>Gammaproteobacteria</taxon>
        <taxon>Candidatus Competibacteraceae</taxon>
        <taxon>Plasticicumulans</taxon>
    </lineage>
</organism>
<evidence type="ECO:0000256" key="2">
    <source>
        <dbReference type="ARBA" id="ARBA00022603"/>
    </source>
</evidence>
<name>A0A4V2SD94_9GAMM</name>
<comment type="function">
    <text evidence="5">Catalyzes the formation of 2'O-methylated cytidine (Cm32) or 2'O-methylated uridine (Um32) at position 32 in tRNA.</text>
</comment>
<feature type="domain" description="tRNA/rRNA methyltransferase SpoU type" evidence="7">
    <location>
        <begin position="6"/>
        <end position="155"/>
    </location>
</feature>
<gene>
    <name evidence="5" type="primary">trmJ</name>
    <name evidence="8" type="ORF">EV699_105191</name>
</gene>
<dbReference type="GO" id="GO:0005829">
    <property type="term" value="C:cytosol"/>
    <property type="evidence" value="ECO:0007669"/>
    <property type="project" value="TreeGrafter"/>
</dbReference>
<keyword evidence="3 8" id="KW-0808">Transferase</keyword>
<dbReference type="AlphaFoldDB" id="A0A4V2SD94"/>
<dbReference type="PANTHER" id="PTHR42786">
    <property type="entry name" value="TRNA/RRNA METHYLTRANSFERASE"/>
    <property type="match status" value="1"/>
</dbReference>
<dbReference type="GO" id="GO:0002128">
    <property type="term" value="P:tRNA nucleoside ribose methylation"/>
    <property type="evidence" value="ECO:0007669"/>
    <property type="project" value="TreeGrafter"/>
</dbReference>
<dbReference type="SUPFAM" id="SSF75217">
    <property type="entry name" value="alpha/beta knot"/>
    <property type="match status" value="1"/>
</dbReference>
<dbReference type="PIRSF" id="PIRSF004808">
    <property type="entry name" value="LasT"/>
    <property type="match status" value="1"/>
</dbReference>
<evidence type="ECO:0000256" key="4">
    <source>
        <dbReference type="ARBA" id="ARBA00022691"/>
    </source>
</evidence>
<dbReference type="FunFam" id="3.40.1280.10:FF:000006">
    <property type="entry name" value="Uncharacterized tRNA/rRNA methyltransferase HI_0380"/>
    <property type="match status" value="1"/>
</dbReference>
<dbReference type="OrthoDB" id="9806346at2"/>
<evidence type="ECO:0000256" key="5">
    <source>
        <dbReference type="RuleBase" id="RU362024"/>
    </source>
</evidence>
<keyword evidence="9" id="KW-1185">Reference proteome</keyword>
<dbReference type="Pfam" id="PF00588">
    <property type="entry name" value="SpoU_methylase"/>
    <property type="match status" value="1"/>
</dbReference>
<evidence type="ECO:0000256" key="3">
    <source>
        <dbReference type="ARBA" id="ARBA00022679"/>
    </source>
</evidence>
<dbReference type="Proteomes" id="UP000295765">
    <property type="component" value="Unassembled WGS sequence"/>
</dbReference>
<evidence type="ECO:0000256" key="6">
    <source>
        <dbReference type="SAM" id="MobiDB-lite"/>
    </source>
</evidence>
<keyword evidence="5" id="KW-0819">tRNA processing</keyword>
<comment type="subcellular location">
    <subcellularLocation>
        <location evidence="5">Cytoplasm</location>
    </subcellularLocation>
</comment>
<dbReference type="NCBIfam" id="TIGR00050">
    <property type="entry name" value="rRNA_methyl_1"/>
    <property type="match status" value="1"/>
</dbReference>
<evidence type="ECO:0000256" key="1">
    <source>
        <dbReference type="ARBA" id="ARBA00007228"/>
    </source>
</evidence>
<comment type="catalytic activity">
    <reaction evidence="5">
        <text>uridine(32) in tRNA + S-adenosyl-L-methionine = 2'-O-methyluridine(32) in tRNA + S-adenosyl-L-homocysteine + H(+)</text>
        <dbReference type="Rhea" id="RHEA:42936"/>
        <dbReference type="Rhea" id="RHEA-COMP:10107"/>
        <dbReference type="Rhea" id="RHEA-COMP:10290"/>
        <dbReference type="ChEBI" id="CHEBI:15378"/>
        <dbReference type="ChEBI" id="CHEBI:57856"/>
        <dbReference type="ChEBI" id="CHEBI:59789"/>
        <dbReference type="ChEBI" id="CHEBI:65315"/>
        <dbReference type="ChEBI" id="CHEBI:74478"/>
        <dbReference type="EC" id="2.1.1.200"/>
    </reaction>
</comment>
<dbReference type="Gene3D" id="3.40.1280.10">
    <property type="match status" value="1"/>
</dbReference>
<comment type="subunit">
    <text evidence="5">Homodimer.</text>
</comment>
<accession>A0A4V2SD94</accession>
<keyword evidence="5" id="KW-0963">Cytoplasm</keyword>
<comment type="catalytic activity">
    <reaction evidence="5">
        <text>cytidine(32) in tRNA + S-adenosyl-L-methionine = 2'-O-methylcytidine(32) in tRNA + S-adenosyl-L-homocysteine + H(+)</text>
        <dbReference type="Rhea" id="RHEA:42932"/>
        <dbReference type="Rhea" id="RHEA-COMP:10288"/>
        <dbReference type="Rhea" id="RHEA-COMP:10289"/>
        <dbReference type="ChEBI" id="CHEBI:15378"/>
        <dbReference type="ChEBI" id="CHEBI:57856"/>
        <dbReference type="ChEBI" id="CHEBI:59789"/>
        <dbReference type="ChEBI" id="CHEBI:74495"/>
        <dbReference type="ChEBI" id="CHEBI:82748"/>
        <dbReference type="EC" id="2.1.1.200"/>
    </reaction>
</comment>
<dbReference type="InterPro" id="IPR029028">
    <property type="entry name" value="Alpha/beta_knot_MTases"/>
</dbReference>
<dbReference type="PANTHER" id="PTHR42786:SF2">
    <property type="entry name" value="TRNA (CYTIDINE_URIDINE-2'-O-)-METHYLTRANSFERASE TRMJ"/>
    <property type="match status" value="1"/>
</dbReference>
<feature type="region of interest" description="Disordered" evidence="6">
    <location>
        <begin position="240"/>
        <end position="260"/>
    </location>
</feature>
<evidence type="ECO:0000313" key="8">
    <source>
        <dbReference type="EMBL" id="TCO82400.1"/>
    </source>
</evidence>
<dbReference type="EMBL" id="SLWY01000005">
    <property type="protein sequence ID" value="TCO82400.1"/>
    <property type="molecule type" value="Genomic_DNA"/>
</dbReference>
<dbReference type="GO" id="GO:0106339">
    <property type="term" value="F:tRNA (cytidine(32)-2'-O)-methyltransferase activity"/>
    <property type="evidence" value="ECO:0007669"/>
    <property type="project" value="RHEA"/>
</dbReference>
<comment type="similarity">
    <text evidence="1">Belongs to the class IV-like SAM-binding methyltransferase superfamily. RNA methyltransferase TrmH family.</text>
</comment>
<evidence type="ECO:0000259" key="7">
    <source>
        <dbReference type="Pfam" id="PF00588"/>
    </source>
</evidence>
<dbReference type="Gene3D" id="1.10.8.590">
    <property type="match status" value="1"/>
</dbReference>
<keyword evidence="2 5" id="KW-0489">Methyltransferase</keyword>
<dbReference type="InterPro" id="IPR004384">
    <property type="entry name" value="RNA_MeTrfase_TrmJ/LasT"/>
</dbReference>
<evidence type="ECO:0000313" key="9">
    <source>
        <dbReference type="Proteomes" id="UP000295765"/>
    </source>
</evidence>
<dbReference type="CDD" id="cd18093">
    <property type="entry name" value="SpoU-like_TrmJ"/>
    <property type="match status" value="1"/>
</dbReference>
<dbReference type="GO" id="GO:0160206">
    <property type="term" value="F:tRNA (cytidine(32)/uridine(32)-2'-O)-methyltransferase activity"/>
    <property type="evidence" value="ECO:0007669"/>
    <property type="project" value="UniProtKB-EC"/>
</dbReference>
<dbReference type="InterPro" id="IPR029026">
    <property type="entry name" value="tRNA_m1G_MTases_N"/>
</dbReference>
<dbReference type="GO" id="GO:0003723">
    <property type="term" value="F:RNA binding"/>
    <property type="evidence" value="ECO:0007669"/>
    <property type="project" value="InterPro"/>
</dbReference>
<dbReference type="InterPro" id="IPR001537">
    <property type="entry name" value="SpoU_MeTrfase"/>
</dbReference>
<protein>
    <recommendedName>
        <fullName evidence="5">tRNA (cytidine/uridine-2'-O-)-methyltransferase TrmJ</fullName>
        <ecNumber evidence="5">2.1.1.200</ecNumber>
    </recommendedName>
    <alternativeName>
        <fullName evidence="5">tRNA (cytidine(32)/uridine(32)-2'-O)-methyltransferase</fullName>
    </alternativeName>
    <alternativeName>
        <fullName evidence="5">tRNA Cm32/Um32 methyltransferase</fullName>
    </alternativeName>
</protein>